<dbReference type="RefSeq" id="XP_049141370.1">
    <property type="nucleotide sequence ID" value="XM_049284227.1"/>
</dbReference>
<keyword evidence="2" id="KW-1133">Transmembrane helix</keyword>
<evidence type="ECO:0000256" key="2">
    <source>
        <dbReference type="SAM" id="Phobius"/>
    </source>
</evidence>
<dbReference type="EMBL" id="CP019475">
    <property type="protein sequence ID" value="UQC79739.1"/>
    <property type="molecule type" value="Genomic_DNA"/>
</dbReference>
<dbReference type="InterPro" id="IPR036291">
    <property type="entry name" value="NAD(P)-bd_dom_sf"/>
</dbReference>
<dbReference type="InterPro" id="IPR013154">
    <property type="entry name" value="ADH-like_N"/>
</dbReference>
<dbReference type="Proteomes" id="UP000830671">
    <property type="component" value="Chromosome 3"/>
</dbReference>
<dbReference type="InterPro" id="IPR013149">
    <property type="entry name" value="ADH-like_C"/>
</dbReference>
<dbReference type="InterPro" id="IPR045518">
    <property type="entry name" value="2EXR"/>
</dbReference>
<reference evidence="6" key="1">
    <citation type="journal article" date="2021" name="Mol. Plant Microbe Interact.">
        <title>Complete Genome Sequence of the Plant-Pathogenic Fungus Colletotrichum lupini.</title>
        <authorList>
            <person name="Baroncelli R."/>
            <person name="Pensec F."/>
            <person name="Da Lio D."/>
            <person name="Boufleur T."/>
            <person name="Vicente I."/>
            <person name="Sarrocco S."/>
            <person name="Picot A."/>
            <person name="Baraldi E."/>
            <person name="Sukno S."/>
            <person name="Thon M."/>
            <person name="Le Floch G."/>
        </authorList>
    </citation>
    <scope>NUCLEOTIDE SEQUENCE</scope>
    <source>
        <strain evidence="6">IMI 504893</strain>
    </source>
</reference>
<keyword evidence="2" id="KW-0812">Transmembrane</keyword>
<name>A0A9Q8SLT9_9PEZI</name>
<dbReference type="InterPro" id="IPR011032">
    <property type="entry name" value="GroES-like_sf"/>
</dbReference>
<proteinExistence type="predicted"/>
<dbReference type="Pfam" id="PF00107">
    <property type="entry name" value="ADH_zinc_N"/>
    <property type="match status" value="1"/>
</dbReference>
<feature type="domain" description="2EXR" evidence="5">
    <location>
        <begin position="707"/>
        <end position="819"/>
    </location>
</feature>
<organism evidence="6 7">
    <name type="scientific">Colletotrichum lupini</name>
    <dbReference type="NCBI Taxonomy" id="145971"/>
    <lineage>
        <taxon>Eukaryota</taxon>
        <taxon>Fungi</taxon>
        <taxon>Dikarya</taxon>
        <taxon>Ascomycota</taxon>
        <taxon>Pezizomycotina</taxon>
        <taxon>Sordariomycetes</taxon>
        <taxon>Hypocreomycetidae</taxon>
        <taxon>Glomerellales</taxon>
        <taxon>Glomerellaceae</taxon>
        <taxon>Colletotrichum</taxon>
        <taxon>Colletotrichum acutatum species complex</taxon>
    </lineage>
</organism>
<dbReference type="Gene3D" id="3.40.50.720">
    <property type="entry name" value="NAD(P)-binding Rossmann-like Domain"/>
    <property type="match status" value="1"/>
</dbReference>
<evidence type="ECO:0000259" key="5">
    <source>
        <dbReference type="Pfam" id="PF20150"/>
    </source>
</evidence>
<evidence type="ECO:0008006" key="8">
    <source>
        <dbReference type="Google" id="ProtNLM"/>
    </source>
</evidence>
<accession>A0A9Q8SLT9</accession>
<dbReference type="InterPro" id="IPR051397">
    <property type="entry name" value="Zn-ADH-like_protein"/>
</dbReference>
<protein>
    <recommendedName>
        <fullName evidence="8">Alcohol dehydrogenase-like C-terminal domain-containing protein</fullName>
    </recommendedName>
</protein>
<evidence type="ECO:0000313" key="6">
    <source>
        <dbReference type="EMBL" id="UQC79739.1"/>
    </source>
</evidence>
<dbReference type="SUPFAM" id="SSF50129">
    <property type="entry name" value="GroES-like"/>
    <property type="match status" value="1"/>
</dbReference>
<feature type="domain" description="Alcohol dehydrogenase-like N-terminal" evidence="4">
    <location>
        <begin position="32"/>
        <end position="146"/>
    </location>
</feature>
<feature type="coiled-coil region" evidence="1">
    <location>
        <begin position="641"/>
        <end position="668"/>
    </location>
</feature>
<dbReference type="GO" id="GO:0005739">
    <property type="term" value="C:mitochondrion"/>
    <property type="evidence" value="ECO:0007669"/>
    <property type="project" value="TreeGrafter"/>
</dbReference>
<feature type="domain" description="Alcohol dehydrogenase-like C-terminal" evidence="3">
    <location>
        <begin position="196"/>
        <end position="331"/>
    </location>
</feature>
<evidence type="ECO:0000256" key="1">
    <source>
        <dbReference type="SAM" id="Coils"/>
    </source>
</evidence>
<dbReference type="Pfam" id="PF20150">
    <property type="entry name" value="2EXR"/>
    <property type="match status" value="1"/>
</dbReference>
<dbReference type="PANTHER" id="PTHR43677">
    <property type="entry name" value="SHORT-CHAIN DEHYDROGENASE/REDUCTASE"/>
    <property type="match status" value="1"/>
</dbReference>
<dbReference type="Gene3D" id="3.90.180.10">
    <property type="entry name" value="Medium-chain alcohol dehydrogenases, catalytic domain"/>
    <property type="match status" value="1"/>
</dbReference>
<sequence length="963" mass="105108">MSSAQGNRALWLSSYSKPLEVIDLPIPGAPTGTVVVKILAAPIAPYTHLAHTGKLPQLNVHPPFVPNPNAIGRVHAVGPDAMRVKPGDLVYVDATTRGRDDPVNAMVMIGHLGGVGDAGQKLMKEWRDGSLQQYQKVPLENVYPLDEKRLIGELGYDFAALSSIAHYSVAAGALLEAADIKVAETVVIGPSGGSFGGLAVEVALTVGANVIALGRSESKLAAMRTKLGDNPRLKTVVMTGDENIDAQAILAATPNGAGADVFNDWTPGELKNPPYLEAAVRTLKREGRVILSGGASETLTIPYAVFGLKNLKLIGKWMCERPTLLQLVRMVEGGQLRIGRESGAEIKIFSLDEHHEATEFARDNVTLLRFADHYFGSKLVLGFLNEYRVNLRQSRLVMIGQPSPGFSLTGVTDLFFIPVAFDYASLIPLVQDGSICGKVLDVTSLLGFRPTTSFMASRNLDASAAGSEIEPARDKERGGFLRGLTGLPRCWRSLPVPLNLLNWAEGANHRKRSFLPQPGQSTEGPTVVGFLDGITPTAPLRLLLHHPRTRHGPRSHRLGAVILRRLSLALAQIAITCYIIGIASFLSIALLKLIMADNTSTPADPMAAASNAMMASIQDYIRTAVTTEVANLPNATQPAQLAALQSRLETANQENSELKEKIKQIESKKSTRHSERDTVKAAFSSYLGFPLPDSKLSRHSHSKSSKFPQFQKFPVEIRMKIWKLALPAGRIFDLSNVDAHFSRVLRAPIAANNGAPNPALVLRQASGLTEMSVTAHKTPKLRLACKEANKAFLEAGGFEFGLFGGPYKGLWYNYSEDIVFVREEPRTWANLDMSRIVRVAFPHNRFMCKADATAKMDTILDHFTSCKEVILMQTMEWDIRSCLASPRLPAKLFPLQEADPISTHDYPKELSDDVGSVATWGDVKRIVAQIWEDHVVNVKHLSPVRVPKFSGIEVLKARPSYFD</sequence>
<evidence type="ECO:0000259" key="3">
    <source>
        <dbReference type="Pfam" id="PF00107"/>
    </source>
</evidence>
<dbReference type="SUPFAM" id="SSF51735">
    <property type="entry name" value="NAD(P)-binding Rossmann-fold domains"/>
    <property type="match status" value="1"/>
</dbReference>
<gene>
    <name evidence="6" type="ORF">CLUP02_05219</name>
</gene>
<dbReference type="Pfam" id="PF08240">
    <property type="entry name" value="ADH_N"/>
    <property type="match status" value="1"/>
</dbReference>
<dbReference type="CDD" id="cd05188">
    <property type="entry name" value="MDR"/>
    <property type="match status" value="1"/>
</dbReference>
<evidence type="ECO:0000259" key="4">
    <source>
        <dbReference type="Pfam" id="PF08240"/>
    </source>
</evidence>
<dbReference type="GO" id="GO:0016491">
    <property type="term" value="F:oxidoreductase activity"/>
    <property type="evidence" value="ECO:0007669"/>
    <property type="project" value="TreeGrafter"/>
</dbReference>
<evidence type="ECO:0000313" key="7">
    <source>
        <dbReference type="Proteomes" id="UP000830671"/>
    </source>
</evidence>
<dbReference type="PANTHER" id="PTHR43677:SF4">
    <property type="entry name" value="QUINONE OXIDOREDUCTASE-LIKE PROTEIN 2"/>
    <property type="match status" value="1"/>
</dbReference>
<keyword evidence="1" id="KW-0175">Coiled coil</keyword>
<dbReference type="GeneID" id="73339237"/>
<keyword evidence="7" id="KW-1185">Reference proteome</keyword>
<feature type="transmembrane region" description="Helical" evidence="2">
    <location>
        <begin position="566"/>
        <end position="591"/>
    </location>
</feature>
<dbReference type="KEGG" id="clup:CLUP02_05219"/>
<keyword evidence="2" id="KW-0472">Membrane</keyword>
<dbReference type="AlphaFoldDB" id="A0A9Q8SLT9"/>